<dbReference type="AlphaFoldDB" id="A0A345BXI1"/>
<dbReference type="GO" id="GO:0016791">
    <property type="term" value="F:phosphatase activity"/>
    <property type="evidence" value="ECO:0007669"/>
    <property type="project" value="TreeGrafter"/>
</dbReference>
<feature type="domain" description="Calcineurin-like phosphoesterase" evidence="2">
    <location>
        <begin position="7"/>
        <end position="200"/>
    </location>
</feature>
<keyword evidence="4" id="KW-1185">Reference proteome</keyword>
<dbReference type="KEGG" id="rue:DT065_06255"/>
<dbReference type="SUPFAM" id="SSF56300">
    <property type="entry name" value="Metallo-dependent phosphatases"/>
    <property type="match status" value="1"/>
</dbReference>
<dbReference type="PANTHER" id="PTHR42850">
    <property type="entry name" value="METALLOPHOSPHOESTERASE"/>
    <property type="match status" value="1"/>
</dbReference>
<name>A0A345BXI1_9BACI</name>
<organism evidence="3 4">
    <name type="scientific">Salicibibacter kimchii</name>
    <dbReference type="NCBI Taxonomy" id="2099786"/>
    <lineage>
        <taxon>Bacteria</taxon>
        <taxon>Bacillati</taxon>
        <taxon>Bacillota</taxon>
        <taxon>Bacilli</taxon>
        <taxon>Bacillales</taxon>
        <taxon>Bacillaceae</taxon>
        <taxon>Salicibibacter</taxon>
    </lineage>
</organism>
<dbReference type="Gene3D" id="3.60.21.10">
    <property type="match status" value="1"/>
</dbReference>
<dbReference type="GO" id="GO:0005737">
    <property type="term" value="C:cytoplasm"/>
    <property type="evidence" value="ECO:0007669"/>
    <property type="project" value="TreeGrafter"/>
</dbReference>
<dbReference type="InterPro" id="IPR050126">
    <property type="entry name" value="Ap4A_hydrolase"/>
</dbReference>
<protein>
    <submittedName>
        <fullName evidence="3">Bis(5'-nucleosyl)-tetraphosphatase PrpE</fullName>
    </submittedName>
</protein>
<feature type="region of interest" description="Disordered" evidence="1">
    <location>
        <begin position="235"/>
        <end position="258"/>
    </location>
</feature>
<dbReference type="Pfam" id="PF00149">
    <property type="entry name" value="Metallophos"/>
    <property type="match status" value="1"/>
</dbReference>
<dbReference type="InterPro" id="IPR041780">
    <property type="entry name" value="MPP_PrpE-like"/>
</dbReference>
<dbReference type="OrthoDB" id="9807890at2"/>
<accession>A0A345BXI1</accession>
<dbReference type="EMBL" id="CP031092">
    <property type="protein sequence ID" value="AXF55662.1"/>
    <property type="molecule type" value="Genomic_DNA"/>
</dbReference>
<dbReference type="InterPro" id="IPR004843">
    <property type="entry name" value="Calcineurin-like_PHP"/>
</dbReference>
<evidence type="ECO:0000256" key="1">
    <source>
        <dbReference type="SAM" id="MobiDB-lite"/>
    </source>
</evidence>
<evidence type="ECO:0000313" key="3">
    <source>
        <dbReference type="EMBL" id="AXF55662.1"/>
    </source>
</evidence>
<dbReference type="NCBIfam" id="NF010148">
    <property type="entry name" value="PRK13625.1"/>
    <property type="match status" value="1"/>
</dbReference>
<dbReference type="CDD" id="cd07423">
    <property type="entry name" value="MPP_Prp_like"/>
    <property type="match status" value="1"/>
</dbReference>
<gene>
    <name evidence="3" type="ORF">DT065_06255</name>
</gene>
<dbReference type="InterPro" id="IPR029052">
    <property type="entry name" value="Metallo-depent_PP-like"/>
</dbReference>
<sequence length="258" mass="29585">MVKGLDFIGDIHGCRKELHALLQKLGYEKKKGTYTHPEHRKLVFIGDITDRGPDSVNVIEDVSTLVNKETAYYIPGNHCDKLYRYFLGRPVQIRHGLETTVAELHALPEASYQRIRRSFMRLFEEAPLYAAFHHDEIVAAHAGIRRNDIGKTNKAVRSFVLYGDVDQGEQRPGQLPKRRDWVVKETNESPWIVYGHTPVKTPRVFRRTINIDTGCVFGGALTAFRYPEITTVSVPSRQPGQTQKFRTYEQSEELAAYR</sequence>
<evidence type="ECO:0000259" key="2">
    <source>
        <dbReference type="Pfam" id="PF00149"/>
    </source>
</evidence>
<evidence type="ECO:0000313" key="4">
    <source>
        <dbReference type="Proteomes" id="UP000252100"/>
    </source>
</evidence>
<feature type="compositionally biased region" description="Polar residues" evidence="1">
    <location>
        <begin position="235"/>
        <end position="245"/>
    </location>
</feature>
<dbReference type="RefSeq" id="WP_114371741.1">
    <property type="nucleotide sequence ID" value="NZ_CP031092.1"/>
</dbReference>
<dbReference type="Proteomes" id="UP000252100">
    <property type="component" value="Chromosome"/>
</dbReference>
<reference evidence="3 4" key="1">
    <citation type="journal article" date="2018" name="J. Microbiol.">
        <title>Salicibibacter kimchii gen. nov., sp. nov., a moderately halophilic and alkalitolerant bacterium in the family Bacillaceae, isolated from kimchi.</title>
        <authorList>
            <person name="Jang J.Y."/>
            <person name="Oh Y.J."/>
            <person name="Lim S.K."/>
            <person name="Park H.K."/>
            <person name="Lee C."/>
            <person name="Kim J.Y."/>
            <person name="Lee M.A."/>
            <person name="Choi H.J."/>
        </authorList>
    </citation>
    <scope>NUCLEOTIDE SEQUENCE [LARGE SCALE GENOMIC DNA]</scope>
    <source>
        <strain evidence="3 4">NKC1-1</strain>
    </source>
</reference>
<proteinExistence type="predicted"/>
<dbReference type="PANTHER" id="PTHR42850:SF7">
    <property type="entry name" value="BIS(5'-NUCLEOSYL)-TETRAPHOSPHATASE PRPE [ASYMMETRICAL]"/>
    <property type="match status" value="1"/>
</dbReference>